<dbReference type="GO" id="GO:0022857">
    <property type="term" value="F:transmembrane transporter activity"/>
    <property type="evidence" value="ECO:0007669"/>
    <property type="project" value="TreeGrafter"/>
</dbReference>
<name>A0AAW9EAE8_KLEAE</name>
<reference evidence="7" key="1">
    <citation type="submission" date="2023-11" db="EMBL/GenBank/DDBJ databases">
        <title>Detection of rare carbapenemases in Enterobacterales - comparison of two colorimetric and two CIM-based carbapenemase assays.</title>
        <authorList>
            <person name="Schaffarczyk L."/>
            <person name="Noster J."/>
            <person name="Stelzer Y."/>
            <person name="Sattler J."/>
            <person name="Gatermann S."/>
            <person name="Hamprecht A."/>
        </authorList>
    </citation>
    <scope>NUCLEOTIDE SEQUENCE</scope>
    <source>
        <strain evidence="7">CIM-Cont-037</strain>
    </source>
</reference>
<keyword evidence="4 6" id="KW-1133">Transmembrane helix</keyword>
<evidence type="ECO:0000256" key="6">
    <source>
        <dbReference type="SAM" id="Phobius"/>
    </source>
</evidence>
<dbReference type="InterPro" id="IPR036259">
    <property type="entry name" value="MFS_trans_sf"/>
</dbReference>
<keyword evidence="5 6" id="KW-0472">Membrane</keyword>
<organism evidence="7 8">
    <name type="scientific">Klebsiella aerogenes</name>
    <name type="common">Enterobacter aerogenes</name>
    <dbReference type="NCBI Taxonomy" id="548"/>
    <lineage>
        <taxon>Bacteria</taxon>
        <taxon>Pseudomonadati</taxon>
        <taxon>Pseudomonadota</taxon>
        <taxon>Gammaproteobacteria</taxon>
        <taxon>Enterobacterales</taxon>
        <taxon>Enterobacteriaceae</taxon>
        <taxon>Klebsiella/Raoultella group</taxon>
        <taxon>Klebsiella</taxon>
    </lineage>
</organism>
<dbReference type="PANTHER" id="PTHR43124">
    <property type="entry name" value="PURINE EFFLUX PUMP PBUE"/>
    <property type="match status" value="1"/>
</dbReference>
<keyword evidence="7" id="KW-0813">Transport</keyword>
<evidence type="ECO:0000256" key="2">
    <source>
        <dbReference type="ARBA" id="ARBA00022475"/>
    </source>
</evidence>
<dbReference type="AlphaFoldDB" id="A0AAW9EAE8"/>
<evidence type="ECO:0000256" key="5">
    <source>
        <dbReference type="ARBA" id="ARBA00023136"/>
    </source>
</evidence>
<comment type="subcellular location">
    <subcellularLocation>
        <location evidence="1">Cell membrane</location>
        <topology evidence="1">Multi-pass membrane protein</topology>
    </subcellularLocation>
</comment>
<feature type="transmembrane region" description="Helical" evidence="6">
    <location>
        <begin position="57"/>
        <end position="76"/>
    </location>
</feature>
<sequence length="78" mass="8625">MNITTPNSVNEVSRKTAWIRVIILSFAAFVFNTTEFVPVALLSNISESFAMVPAQTGLMITIYAWVVALMSLPLMIMT</sequence>
<dbReference type="SUPFAM" id="SSF103473">
    <property type="entry name" value="MFS general substrate transporter"/>
    <property type="match status" value="1"/>
</dbReference>
<gene>
    <name evidence="7" type="ORF">SJ059_25730</name>
</gene>
<keyword evidence="7" id="KW-0762">Sugar transport</keyword>
<feature type="non-terminal residue" evidence="7">
    <location>
        <position position="78"/>
    </location>
</feature>
<evidence type="ECO:0000256" key="4">
    <source>
        <dbReference type="ARBA" id="ARBA00022989"/>
    </source>
</evidence>
<evidence type="ECO:0000313" key="8">
    <source>
        <dbReference type="Proteomes" id="UP001279012"/>
    </source>
</evidence>
<protein>
    <submittedName>
        <fullName evidence="7">Sugar transporter</fullName>
    </submittedName>
</protein>
<dbReference type="InterPro" id="IPR050189">
    <property type="entry name" value="MFS_Efflux_Transporters"/>
</dbReference>
<keyword evidence="3 6" id="KW-0812">Transmembrane</keyword>
<proteinExistence type="predicted"/>
<dbReference type="Proteomes" id="UP001279012">
    <property type="component" value="Unassembled WGS sequence"/>
</dbReference>
<comment type="caution">
    <text evidence="7">The sequence shown here is derived from an EMBL/GenBank/DDBJ whole genome shotgun (WGS) entry which is preliminary data.</text>
</comment>
<evidence type="ECO:0000256" key="1">
    <source>
        <dbReference type="ARBA" id="ARBA00004651"/>
    </source>
</evidence>
<dbReference type="EMBL" id="JAWZZT010000243">
    <property type="protein sequence ID" value="MDX7017838.1"/>
    <property type="molecule type" value="Genomic_DNA"/>
</dbReference>
<feature type="transmembrane region" description="Helical" evidence="6">
    <location>
        <begin position="21"/>
        <end position="45"/>
    </location>
</feature>
<evidence type="ECO:0000313" key="7">
    <source>
        <dbReference type="EMBL" id="MDX7017838.1"/>
    </source>
</evidence>
<keyword evidence="2" id="KW-1003">Cell membrane</keyword>
<evidence type="ECO:0000256" key="3">
    <source>
        <dbReference type="ARBA" id="ARBA00022692"/>
    </source>
</evidence>
<dbReference type="PANTHER" id="PTHR43124:SF4">
    <property type="entry name" value="SUGAR EFFLUX TRANSPORTER"/>
    <property type="match status" value="1"/>
</dbReference>
<accession>A0AAW9EAE8</accession>
<dbReference type="GO" id="GO:0005886">
    <property type="term" value="C:plasma membrane"/>
    <property type="evidence" value="ECO:0007669"/>
    <property type="project" value="UniProtKB-SubCell"/>
</dbReference>